<evidence type="ECO:0000256" key="4">
    <source>
        <dbReference type="ARBA" id="ARBA00023004"/>
    </source>
</evidence>
<dbReference type="InterPro" id="IPR018228">
    <property type="entry name" value="DNase_TatD-rel_CS"/>
</dbReference>
<evidence type="ECO:0000259" key="6">
    <source>
        <dbReference type="PROSITE" id="PS51918"/>
    </source>
</evidence>
<dbReference type="SUPFAM" id="SSF51556">
    <property type="entry name" value="Metallo-dependent hydrolases"/>
    <property type="match status" value="1"/>
</dbReference>
<dbReference type="PROSITE" id="PS51918">
    <property type="entry name" value="RADICAL_SAM"/>
    <property type="match status" value="1"/>
</dbReference>
<dbReference type="GO" id="GO:0004536">
    <property type="term" value="F:DNA nuclease activity"/>
    <property type="evidence" value="ECO:0007669"/>
    <property type="project" value="InterPro"/>
</dbReference>
<accession>H5SEK3</accession>
<dbReference type="InterPro" id="IPR058240">
    <property type="entry name" value="rSAM_sf"/>
</dbReference>
<dbReference type="AlphaFoldDB" id="H5SEK3"/>
<dbReference type="SFLD" id="SFLDS00029">
    <property type="entry name" value="Radical_SAM"/>
    <property type="match status" value="1"/>
</dbReference>
<name>H5SEK3_9ZZZZ</name>
<gene>
    <name evidence="7" type="ORF">HGMM_F17C12C06</name>
</gene>
<dbReference type="Gene3D" id="3.20.20.70">
    <property type="entry name" value="Aldolase class I"/>
    <property type="match status" value="1"/>
</dbReference>
<proteinExistence type="predicted"/>
<evidence type="ECO:0000313" key="7">
    <source>
        <dbReference type="EMBL" id="BAL54589.1"/>
    </source>
</evidence>
<dbReference type="InterPro" id="IPR032466">
    <property type="entry name" value="Metal_Hydrolase"/>
</dbReference>
<organism evidence="7">
    <name type="scientific">uncultured prokaryote</name>
    <dbReference type="NCBI Taxonomy" id="198431"/>
    <lineage>
        <taxon>unclassified sequences</taxon>
        <taxon>environmental samples</taxon>
    </lineage>
</organism>
<dbReference type="Gene3D" id="3.20.20.140">
    <property type="entry name" value="Metal-dependent hydrolases"/>
    <property type="match status" value="1"/>
</dbReference>
<dbReference type="CDD" id="cd01335">
    <property type="entry name" value="Radical_SAM"/>
    <property type="match status" value="1"/>
</dbReference>
<dbReference type="GO" id="GO:0046872">
    <property type="term" value="F:metal ion binding"/>
    <property type="evidence" value="ECO:0007669"/>
    <property type="project" value="UniProtKB-KW"/>
</dbReference>
<reference evidence="7" key="2">
    <citation type="journal article" date="2012" name="PLoS ONE">
        <title>A Deeply Branching Thermophilic Bacterium with an Ancient Acetyl-CoA Pathway Dominates a Subsurface Ecosystem.</title>
        <authorList>
            <person name="Takami H."/>
            <person name="Noguchi H."/>
            <person name="Takaki Y."/>
            <person name="Uchiyama I."/>
            <person name="Toyoda A."/>
            <person name="Nishi S."/>
            <person name="Chee G.-J."/>
            <person name="Arai W."/>
            <person name="Nunoura T."/>
            <person name="Itoh T."/>
            <person name="Hattori M."/>
            <person name="Takai K."/>
        </authorList>
    </citation>
    <scope>NUCLEOTIDE SEQUENCE</scope>
</reference>
<feature type="domain" description="Radical SAM core" evidence="6">
    <location>
        <begin position="267"/>
        <end position="459"/>
    </location>
</feature>
<keyword evidence="1" id="KW-0949">S-adenosyl-L-methionine</keyword>
<dbReference type="SFLD" id="SFLDG01111">
    <property type="entry name" value="Uncharacterised_Radical_SAM_Su"/>
    <property type="match status" value="1"/>
</dbReference>
<reference evidence="7" key="1">
    <citation type="journal article" date="2005" name="Environ. Microbiol.">
        <title>Genetic and functional properties of uncultivated thermophilic crenarchaeotes from a subsurface gold mine as revealed by analysis of genome fragments.</title>
        <authorList>
            <person name="Nunoura T."/>
            <person name="Hirayama H."/>
            <person name="Takami H."/>
            <person name="Oida H."/>
            <person name="Nishi S."/>
            <person name="Shimamura S."/>
            <person name="Suzuki Y."/>
            <person name="Inagaki F."/>
            <person name="Takai K."/>
            <person name="Nealson K.H."/>
            <person name="Horikoshi K."/>
        </authorList>
    </citation>
    <scope>NUCLEOTIDE SEQUENCE</scope>
</reference>
<dbReference type="NCBIfam" id="TIGR04038">
    <property type="entry name" value="tatD_link_rSAM"/>
    <property type="match status" value="1"/>
</dbReference>
<keyword evidence="2" id="KW-0479">Metal-binding</keyword>
<dbReference type="InterPro" id="IPR001130">
    <property type="entry name" value="TatD-like"/>
</dbReference>
<evidence type="ECO:0000256" key="3">
    <source>
        <dbReference type="ARBA" id="ARBA00022801"/>
    </source>
</evidence>
<dbReference type="PROSITE" id="PS01137">
    <property type="entry name" value="TATD_1"/>
    <property type="match status" value="1"/>
</dbReference>
<dbReference type="InterPro" id="IPR013785">
    <property type="entry name" value="Aldolase_TIM"/>
</dbReference>
<dbReference type="FunFam" id="3.20.20.140:FF:000005">
    <property type="entry name" value="TatD family hydrolase"/>
    <property type="match status" value="1"/>
</dbReference>
<dbReference type="InterPro" id="IPR023821">
    <property type="entry name" value="rSAM_TatD-assoc"/>
</dbReference>
<sequence length="459" mass="51689">MIVDTHAHLDFPEFDRDRDDVVKRAKQKGVEYIITIGAGRGFEGNISALEIAERYDNIFCTVGIHPHDASWIKSGDFNKLRELIRGEKVVAIGETGLDFYRMNSPQEVQIESFRRHIRLAMETGLPLVLHIRDAYRKAFEILKEEGYVGKKGVIHCFSGSLQDARDAIDLGLLVSFSGSLTFENAKRLRHVASNIPVERVMLETDSPFLSPEPVRGRRNEPSFVVHVAKVLAEVTSLSYEDIERITSLNVKKIFGFVPFDETPKIAYKIRDSLYLNITNRCTLSCTFCAKFKSFEVKGHNLRLKREPTVDEILSAIGDPLGYKEIVFCGFGEPLLRLDVVKAVGRILKEKGARIRIDTDGLANLVHGRNVVPELKGIVDCISVSINAPDPKTYAIICPSHYGERAFFAVKEFILEARKHIGEVIATCVDLPGLDVEACRRVVEEELGVRFRLRKYNEVG</sequence>
<evidence type="ECO:0000256" key="5">
    <source>
        <dbReference type="ARBA" id="ARBA00023014"/>
    </source>
</evidence>
<dbReference type="Pfam" id="PF01026">
    <property type="entry name" value="TatD_DNase"/>
    <property type="match status" value="1"/>
</dbReference>
<dbReference type="Pfam" id="PF04055">
    <property type="entry name" value="Radical_SAM"/>
    <property type="match status" value="1"/>
</dbReference>
<dbReference type="InterPro" id="IPR015991">
    <property type="entry name" value="TatD/YcfH-like"/>
</dbReference>
<dbReference type="PANTHER" id="PTHR46124:SF2">
    <property type="entry name" value="D-AMINOACYL-TRNA DEACYLASE"/>
    <property type="match status" value="1"/>
</dbReference>
<protein>
    <submittedName>
        <fullName evidence="7">Mg-dependent DNase</fullName>
    </submittedName>
</protein>
<dbReference type="NCBIfam" id="TIGR00010">
    <property type="entry name" value="YchF/TatD family DNA exonuclease"/>
    <property type="match status" value="1"/>
</dbReference>
<dbReference type="CDD" id="cd01310">
    <property type="entry name" value="TatD_DNAse"/>
    <property type="match status" value="1"/>
</dbReference>
<dbReference type="InterPro" id="IPR007197">
    <property type="entry name" value="rSAM"/>
</dbReference>
<keyword evidence="3" id="KW-0378">Hydrolase</keyword>
<dbReference type="EMBL" id="AP011694">
    <property type="protein sequence ID" value="BAL54589.1"/>
    <property type="molecule type" value="Genomic_DNA"/>
</dbReference>
<evidence type="ECO:0000256" key="1">
    <source>
        <dbReference type="ARBA" id="ARBA00022691"/>
    </source>
</evidence>
<dbReference type="GO" id="GO:0016788">
    <property type="term" value="F:hydrolase activity, acting on ester bonds"/>
    <property type="evidence" value="ECO:0007669"/>
    <property type="project" value="InterPro"/>
</dbReference>
<dbReference type="GO" id="GO:0051536">
    <property type="term" value="F:iron-sulfur cluster binding"/>
    <property type="evidence" value="ECO:0007669"/>
    <property type="project" value="UniProtKB-KW"/>
</dbReference>
<dbReference type="PANTHER" id="PTHR46124">
    <property type="entry name" value="D-AMINOACYL-TRNA DEACYLASE"/>
    <property type="match status" value="1"/>
</dbReference>
<evidence type="ECO:0000256" key="2">
    <source>
        <dbReference type="ARBA" id="ARBA00022723"/>
    </source>
</evidence>
<dbReference type="SUPFAM" id="SSF102114">
    <property type="entry name" value="Radical SAM enzymes"/>
    <property type="match status" value="1"/>
</dbReference>
<keyword evidence="4" id="KW-0408">Iron</keyword>
<keyword evidence="5" id="KW-0411">Iron-sulfur</keyword>